<keyword evidence="1" id="KW-1133">Transmembrane helix</keyword>
<feature type="transmembrane region" description="Helical" evidence="1">
    <location>
        <begin position="84"/>
        <end position="112"/>
    </location>
</feature>
<reference evidence="3 4" key="1">
    <citation type="submission" date="2020-05" db="EMBL/GenBank/DDBJ databases">
        <title>Genome sequence of Kribbella sandramycini ATCC 39419.</title>
        <authorList>
            <person name="Maclea K.S."/>
            <person name="Fair J.L."/>
        </authorList>
    </citation>
    <scope>NUCLEOTIDE SEQUENCE [LARGE SCALE GENOMIC DNA]</scope>
    <source>
        <strain evidence="3 4">ATCC 39419</strain>
    </source>
</reference>
<protein>
    <submittedName>
        <fullName evidence="3">Uncharacterized protein</fullName>
    </submittedName>
</protein>
<dbReference type="RefSeq" id="WP_171672053.1">
    <property type="nucleotide sequence ID" value="NZ_BAAAGT010000003.1"/>
</dbReference>
<evidence type="ECO:0000256" key="1">
    <source>
        <dbReference type="SAM" id="Phobius"/>
    </source>
</evidence>
<name>A0A7Y4KWM1_9ACTN</name>
<dbReference type="AlphaFoldDB" id="A0A7Y4KWM1"/>
<dbReference type="EMBL" id="JABJRC010000001">
    <property type="protein sequence ID" value="NOL40028.1"/>
    <property type="molecule type" value="Genomic_DNA"/>
</dbReference>
<feature type="transmembrane region" description="Helical" evidence="1">
    <location>
        <begin position="203"/>
        <end position="222"/>
    </location>
</feature>
<evidence type="ECO:0000313" key="2">
    <source>
        <dbReference type="EMBL" id="MBB6567359.1"/>
    </source>
</evidence>
<organism evidence="3 4">
    <name type="scientific">Kribbella sandramycini</name>
    <dbReference type="NCBI Taxonomy" id="60450"/>
    <lineage>
        <taxon>Bacteria</taxon>
        <taxon>Bacillati</taxon>
        <taxon>Actinomycetota</taxon>
        <taxon>Actinomycetes</taxon>
        <taxon>Propionibacteriales</taxon>
        <taxon>Kribbellaceae</taxon>
        <taxon>Kribbella</taxon>
    </lineage>
</organism>
<accession>A0A7Y4KWM1</accession>
<sequence>MNETEEEDDLRGMQLVFLLVFFGAAGGLLYLISWLARPNFLYDRPYLCFALAGGLCYPARYLVERFDWWNRLEQRRRARPPRKGAGTAMRVIRVLIGVPIALLGVAAVPLGIQSSRADERLAAAGPVVTAQVIAIESDRWSEAEHVTVKIARPGDGISVELSDGDLIEPLPAVGDQVNVVVDPDDPSYVLAVDVDRSWSWWEYPLIGLVALFTLAVGLWIAFP</sequence>
<feature type="transmembrane region" description="Helical" evidence="1">
    <location>
        <begin position="12"/>
        <end position="32"/>
    </location>
</feature>
<dbReference type="Proteomes" id="UP000553957">
    <property type="component" value="Unassembled WGS sequence"/>
</dbReference>
<dbReference type="EMBL" id="JACHKF010000001">
    <property type="protein sequence ID" value="MBB6567359.1"/>
    <property type="molecule type" value="Genomic_DNA"/>
</dbReference>
<gene>
    <name evidence="2" type="ORF">HNR71_002996</name>
    <name evidence="3" type="ORF">HPO96_07210</name>
</gene>
<keyword evidence="1" id="KW-0812">Transmembrane</keyword>
<dbReference type="Proteomes" id="UP000534306">
    <property type="component" value="Unassembled WGS sequence"/>
</dbReference>
<evidence type="ECO:0000313" key="5">
    <source>
        <dbReference type="Proteomes" id="UP000553957"/>
    </source>
</evidence>
<keyword evidence="4" id="KW-1185">Reference proteome</keyword>
<evidence type="ECO:0000313" key="4">
    <source>
        <dbReference type="Proteomes" id="UP000534306"/>
    </source>
</evidence>
<proteinExistence type="predicted"/>
<reference evidence="2 5" key="2">
    <citation type="submission" date="2020-08" db="EMBL/GenBank/DDBJ databases">
        <title>Sequencing the genomes of 1000 actinobacteria strains.</title>
        <authorList>
            <person name="Klenk H.-P."/>
        </authorList>
    </citation>
    <scope>NUCLEOTIDE SEQUENCE [LARGE SCALE GENOMIC DNA]</scope>
    <source>
        <strain evidence="2 5">DSM 15626</strain>
    </source>
</reference>
<keyword evidence="1" id="KW-0472">Membrane</keyword>
<comment type="caution">
    <text evidence="3">The sequence shown here is derived from an EMBL/GenBank/DDBJ whole genome shotgun (WGS) entry which is preliminary data.</text>
</comment>
<evidence type="ECO:0000313" key="3">
    <source>
        <dbReference type="EMBL" id="NOL40028.1"/>
    </source>
</evidence>